<dbReference type="PANTHER" id="PTHR20772:SF2">
    <property type="entry name" value="PROTEIN FMP42"/>
    <property type="match status" value="1"/>
</dbReference>
<dbReference type="InterPro" id="IPR036259">
    <property type="entry name" value="MFS_trans_sf"/>
</dbReference>
<evidence type="ECO:0000256" key="6">
    <source>
        <dbReference type="ARBA" id="ARBA00022989"/>
    </source>
</evidence>
<evidence type="ECO:0000256" key="9">
    <source>
        <dbReference type="SAM" id="Phobius"/>
    </source>
</evidence>
<feature type="transmembrane region" description="Helical" evidence="9">
    <location>
        <begin position="442"/>
        <end position="460"/>
    </location>
</feature>
<keyword evidence="5" id="KW-0029">Amino-acid transport</keyword>
<feature type="transmembrane region" description="Helical" evidence="9">
    <location>
        <begin position="498"/>
        <end position="516"/>
    </location>
</feature>
<dbReference type="InterPro" id="IPR052599">
    <property type="entry name" value="SLC43A_AATransporter"/>
</dbReference>
<proteinExistence type="inferred from homology"/>
<dbReference type="Pfam" id="PF07690">
    <property type="entry name" value="MFS_1"/>
    <property type="match status" value="1"/>
</dbReference>
<feature type="region of interest" description="Disordered" evidence="8">
    <location>
        <begin position="318"/>
        <end position="417"/>
    </location>
</feature>
<feature type="transmembrane region" description="Helical" evidence="9">
    <location>
        <begin position="70"/>
        <end position="90"/>
    </location>
</feature>
<evidence type="ECO:0000256" key="4">
    <source>
        <dbReference type="ARBA" id="ARBA00022692"/>
    </source>
</evidence>
<evidence type="ECO:0000256" key="5">
    <source>
        <dbReference type="ARBA" id="ARBA00022970"/>
    </source>
</evidence>
<feature type="transmembrane region" description="Helical" evidence="9">
    <location>
        <begin position="165"/>
        <end position="188"/>
    </location>
</feature>
<feature type="region of interest" description="Disordered" evidence="8">
    <location>
        <begin position="686"/>
        <end position="707"/>
    </location>
</feature>
<evidence type="ECO:0000256" key="1">
    <source>
        <dbReference type="ARBA" id="ARBA00004141"/>
    </source>
</evidence>
<dbReference type="GO" id="GO:0022857">
    <property type="term" value="F:transmembrane transporter activity"/>
    <property type="evidence" value="ECO:0007669"/>
    <property type="project" value="InterPro"/>
</dbReference>
<dbReference type="GO" id="GO:0016020">
    <property type="term" value="C:membrane"/>
    <property type="evidence" value="ECO:0007669"/>
    <property type="project" value="UniProtKB-SubCell"/>
</dbReference>
<evidence type="ECO:0000313" key="10">
    <source>
        <dbReference type="EMBL" id="CEM40840.1"/>
    </source>
</evidence>
<feature type="region of interest" description="Disordered" evidence="8">
    <location>
        <begin position="244"/>
        <end position="282"/>
    </location>
</feature>
<keyword evidence="6 9" id="KW-1133">Transmembrane helix</keyword>
<feature type="transmembrane region" description="Helical" evidence="9">
    <location>
        <begin position="584"/>
        <end position="607"/>
    </location>
</feature>
<dbReference type="EMBL" id="CDMZ01002115">
    <property type="protein sequence ID" value="CEM40840.1"/>
    <property type="molecule type" value="Genomic_DNA"/>
</dbReference>
<accession>A0A0G4HA59</accession>
<keyword evidence="4 9" id="KW-0812">Transmembrane</keyword>
<comment type="subcellular location">
    <subcellularLocation>
        <location evidence="1">Membrane</location>
        <topology evidence="1">Multi-pass membrane protein</topology>
    </subcellularLocation>
</comment>
<feature type="transmembrane region" description="Helical" evidence="9">
    <location>
        <begin position="552"/>
        <end position="577"/>
    </location>
</feature>
<evidence type="ECO:0000256" key="8">
    <source>
        <dbReference type="SAM" id="MobiDB-lite"/>
    </source>
</evidence>
<keyword evidence="3" id="KW-0813">Transport</keyword>
<feature type="compositionally biased region" description="Gly residues" evidence="8">
    <location>
        <begin position="344"/>
        <end position="353"/>
    </location>
</feature>
<reference evidence="10" key="1">
    <citation type="submission" date="2014-11" db="EMBL/GenBank/DDBJ databases">
        <authorList>
            <person name="Otto D Thomas"/>
            <person name="Naeem Raeece"/>
        </authorList>
    </citation>
    <scope>NUCLEOTIDE SEQUENCE</scope>
</reference>
<protein>
    <submittedName>
        <fullName evidence="10">Uncharacterized protein</fullName>
    </submittedName>
</protein>
<organism evidence="10">
    <name type="scientific">Chromera velia CCMP2878</name>
    <dbReference type="NCBI Taxonomy" id="1169474"/>
    <lineage>
        <taxon>Eukaryota</taxon>
        <taxon>Sar</taxon>
        <taxon>Alveolata</taxon>
        <taxon>Colpodellida</taxon>
        <taxon>Chromeraceae</taxon>
        <taxon>Chromera</taxon>
    </lineage>
</organism>
<sequence>MLRVFLVGLCYVHLVFTAGLVVGWSNLRVLLDETNVYAFKCKEELGGGGEASSGDPITSQCNAAELYTNLMFSVASTMGLVSALPFGMLIDKFGPRFVAVPQAVLTLGFFLVGFAFMDGGAMVEKSLKEFNVDVFFAGFILMIMPGFSLWPSHNHVAHLFPRTQNFVIAVLSAAFPLGALIFAAALVLTRSGVSASLTFFGLAGLQTVFVVFCLLLPSRPFLLRDSCRFSLTLYDNHANARGGPGVVAPETTGRSIGRAGGKRGKASRERRGGRRGTGGGIGFRAVRPEWAFRAVRPEWAGGGGEQVGAVNGNRIEVEENQLDESPTGRDQEGVQVERERRATVGGGGVQGVHGHGHPRLVGSLHVGTDADLVGGEQGGGDGGSGEGEGGQSQNVPVPPGSPPSTGVPISETGEETGGCRGVRLSVWTLVVRVTRKVLKPSYLAPVSAGIFWFFSVFFYLSTAFLQLQDLSQVHRGQKPGERPVHPQAAADATRYSELLGWLFPTGIPGGILFGLISDWKGPGWAMVWMSCLGLVFLLLSSLGAWMPFSGQLGTFVFMTNCNEATGAMFVVVLLHYFGVEDYNALVGFAMLVLSLALLSLNSIAAAILSTPLEVLIPPGVKATRFFWVHITFLSLGVATLIYPSFLISDGARKKSDGSSRRRSPTGGGEVFRQSEGMAIAHSHFLPGAGPVLSQENQIGGRGRRVTA</sequence>
<dbReference type="GO" id="GO:0006865">
    <property type="term" value="P:amino acid transport"/>
    <property type="evidence" value="ECO:0007669"/>
    <property type="project" value="UniProtKB-KW"/>
</dbReference>
<dbReference type="Gene3D" id="1.20.1250.20">
    <property type="entry name" value="MFS general substrate transporter like domains"/>
    <property type="match status" value="1"/>
</dbReference>
<dbReference type="PANTHER" id="PTHR20772">
    <property type="entry name" value="PROTEIN FMP42"/>
    <property type="match status" value="1"/>
</dbReference>
<name>A0A0G4HA59_9ALVE</name>
<feature type="transmembrane region" description="Helical" evidence="9">
    <location>
        <begin position="523"/>
        <end position="546"/>
    </location>
</feature>
<feature type="transmembrane region" description="Helical" evidence="9">
    <location>
        <begin position="627"/>
        <end position="647"/>
    </location>
</feature>
<evidence type="ECO:0000256" key="2">
    <source>
        <dbReference type="ARBA" id="ARBA00006595"/>
    </source>
</evidence>
<keyword evidence="7 9" id="KW-0472">Membrane</keyword>
<evidence type="ECO:0000256" key="3">
    <source>
        <dbReference type="ARBA" id="ARBA00022448"/>
    </source>
</evidence>
<feature type="compositionally biased region" description="Basic and acidic residues" evidence="8">
    <location>
        <begin position="326"/>
        <end position="342"/>
    </location>
</feature>
<feature type="transmembrane region" description="Helical" evidence="9">
    <location>
        <begin position="136"/>
        <end position="153"/>
    </location>
</feature>
<evidence type="ECO:0000256" key="7">
    <source>
        <dbReference type="ARBA" id="ARBA00023136"/>
    </source>
</evidence>
<comment type="similarity">
    <text evidence="2">Belongs to the SLC43A transporter (TC 2.A.1.44) family.</text>
</comment>
<dbReference type="AlphaFoldDB" id="A0A0G4HA59"/>
<feature type="compositionally biased region" description="Gly residues" evidence="8">
    <location>
        <begin position="375"/>
        <end position="390"/>
    </location>
</feature>
<feature type="transmembrane region" description="Helical" evidence="9">
    <location>
        <begin position="194"/>
        <end position="216"/>
    </location>
</feature>
<dbReference type="InterPro" id="IPR011701">
    <property type="entry name" value="MFS"/>
</dbReference>
<feature type="transmembrane region" description="Helical" evidence="9">
    <location>
        <begin position="97"/>
        <end position="116"/>
    </location>
</feature>
<gene>
    <name evidence="10" type="ORF">Cvel_6059</name>
</gene>
<dbReference type="SUPFAM" id="SSF103473">
    <property type="entry name" value="MFS general substrate transporter"/>
    <property type="match status" value="1"/>
</dbReference>